<protein>
    <submittedName>
        <fullName evidence="1">Uncharacterized protein</fullName>
    </submittedName>
</protein>
<name>A0A366H4L6_9BURK</name>
<dbReference type="SUPFAM" id="SSF57783">
    <property type="entry name" value="Zinc beta-ribbon"/>
    <property type="match status" value="1"/>
</dbReference>
<dbReference type="GO" id="GO:0003677">
    <property type="term" value="F:DNA binding"/>
    <property type="evidence" value="ECO:0007669"/>
    <property type="project" value="InterPro"/>
</dbReference>
<dbReference type="EMBL" id="QNRQ01000011">
    <property type="protein sequence ID" value="RBP36836.1"/>
    <property type="molecule type" value="Genomic_DNA"/>
</dbReference>
<keyword evidence="2" id="KW-1185">Reference proteome</keyword>
<dbReference type="AlphaFoldDB" id="A0A366H4L6"/>
<dbReference type="Proteomes" id="UP000253628">
    <property type="component" value="Unassembled WGS sequence"/>
</dbReference>
<dbReference type="GO" id="GO:0006260">
    <property type="term" value="P:DNA replication"/>
    <property type="evidence" value="ECO:0007669"/>
    <property type="project" value="InterPro"/>
</dbReference>
<gene>
    <name evidence="1" type="ORF">DFR37_111144</name>
</gene>
<reference evidence="1 2" key="1">
    <citation type="submission" date="2018-06" db="EMBL/GenBank/DDBJ databases">
        <title>Genomic Encyclopedia of Type Strains, Phase IV (KMG-IV): sequencing the most valuable type-strain genomes for metagenomic binning, comparative biology and taxonomic classification.</title>
        <authorList>
            <person name="Goeker M."/>
        </authorList>
    </citation>
    <scope>NUCLEOTIDE SEQUENCE [LARGE SCALE GENOMIC DNA]</scope>
    <source>
        <strain evidence="1 2">DSM 25520</strain>
    </source>
</reference>
<organism evidence="1 2">
    <name type="scientific">Eoetvoesiella caeni</name>
    <dbReference type="NCBI Taxonomy" id="645616"/>
    <lineage>
        <taxon>Bacteria</taxon>
        <taxon>Pseudomonadati</taxon>
        <taxon>Pseudomonadota</taxon>
        <taxon>Betaproteobacteria</taxon>
        <taxon>Burkholderiales</taxon>
        <taxon>Alcaligenaceae</taxon>
        <taxon>Eoetvoesiella</taxon>
    </lineage>
</organism>
<accession>A0A366H4L6</accession>
<dbReference type="GO" id="GO:0008270">
    <property type="term" value="F:zinc ion binding"/>
    <property type="evidence" value="ECO:0007669"/>
    <property type="project" value="InterPro"/>
</dbReference>
<evidence type="ECO:0000313" key="1">
    <source>
        <dbReference type="EMBL" id="RBP36836.1"/>
    </source>
</evidence>
<proteinExistence type="predicted"/>
<feature type="non-terminal residue" evidence="1">
    <location>
        <position position="228"/>
    </location>
</feature>
<dbReference type="Gene3D" id="3.90.580.10">
    <property type="entry name" value="Zinc finger, CHC2-type domain"/>
    <property type="match status" value="1"/>
</dbReference>
<comment type="caution">
    <text evidence="1">The sequence shown here is derived from an EMBL/GenBank/DDBJ whole genome shotgun (WGS) entry which is preliminary data.</text>
</comment>
<sequence length="228" mass="25002">MSNNDFNLNPERNSDSHIAVPFCSTTSGTTFDETDPVCRAKELLTLSNAMPNGINFEQTGELALECVNEILEHWLPNGEQRGNEYVALNPTRHDGKPGSFKINTETGVWADFATDDKGSDLINLVAYVEHGIKQTDAAVKILQFLAKATIHKPTTLAIVEKAKSKAATTIKDTVVMPVPDEMLSKRPTFFVNHTGNRGGCLVKVKQIPQLVLQVVDSNALRLRLAGCR</sequence>
<dbReference type="InterPro" id="IPR036977">
    <property type="entry name" value="DNA_primase_Znf_CHC2"/>
</dbReference>
<evidence type="ECO:0000313" key="2">
    <source>
        <dbReference type="Proteomes" id="UP000253628"/>
    </source>
</evidence>